<feature type="compositionally biased region" description="Basic residues" evidence="4">
    <location>
        <begin position="356"/>
        <end position="365"/>
    </location>
</feature>
<dbReference type="RefSeq" id="WP_378063172.1">
    <property type="nucleotide sequence ID" value="NZ_JBHSXS010000004.1"/>
</dbReference>
<evidence type="ECO:0000313" key="7">
    <source>
        <dbReference type="Proteomes" id="UP001596380"/>
    </source>
</evidence>
<dbReference type="EMBL" id="JBHSXS010000004">
    <property type="protein sequence ID" value="MFC6880052.1"/>
    <property type="molecule type" value="Genomic_DNA"/>
</dbReference>
<evidence type="ECO:0000256" key="2">
    <source>
        <dbReference type="ARBA" id="ARBA00022676"/>
    </source>
</evidence>
<dbReference type="Pfam" id="PF00535">
    <property type="entry name" value="Glycos_transf_2"/>
    <property type="match status" value="1"/>
</dbReference>
<accession>A0ABW2CE51</accession>
<evidence type="ECO:0000256" key="4">
    <source>
        <dbReference type="SAM" id="MobiDB-lite"/>
    </source>
</evidence>
<dbReference type="InterPro" id="IPR050834">
    <property type="entry name" value="Glycosyltransf_2"/>
</dbReference>
<evidence type="ECO:0000313" key="6">
    <source>
        <dbReference type="EMBL" id="MFC6880052.1"/>
    </source>
</evidence>
<keyword evidence="3 6" id="KW-0808">Transferase</keyword>
<dbReference type="PANTHER" id="PTHR43685:SF5">
    <property type="entry name" value="GLYCOSYLTRANSFERASE EPSE-RELATED"/>
    <property type="match status" value="1"/>
</dbReference>
<comment type="similarity">
    <text evidence="1">Belongs to the glycosyltransferase 2 family.</text>
</comment>
<comment type="caution">
    <text evidence="6">The sequence shown here is derived from an EMBL/GenBank/DDBJ whole genome shotgun (WGS) entry which is preliminary data.</text>
</comment>
<dbReference type="InterPro" id="IPR001173">
    <property type="entry name" value="Glyco_trans_2-like"/>
</dbReference>
<protein>
    <submittedName>
        <fullName evidence="6">Glycosyltransferase</fullName>
        <ecNumber evidence="6">2.4.-.-</ecNumber>
    </submittedName>
</protein>
<dbReference type="EC" id="2.4.-.-" evidence="6"/>
<organism evidence="6 7">
    <name type="scientific">Actinomadura yumaensis</name>
    <dbReference type="NCBI Taxonomy" id="111807"/>
    <lineage>
        <taxon>Bacteria</taxon>
        <taxon>Bacillati</taxon>
        <taxon>Actinomycetota</taxon>
        <taxon>Actinomycetes</taxon>
        <taxon>Streptosporangiales</taxon>
        <taxon>Thermomonosporaceae</taxon>
        <taxon>Actinomadura</taxon>
    </lineage>
</organism>
<dbReference type="PANTHER" id="PTHR43685">
    <property type="entry name" value="GLYCOSYLTRANSFERASE"/>
    <property type="match status" value="1"/>
</dbReference>
<dbReference type="InterPro" id="IPR029044">
    <property type="entry name" value="Nucleotide-diphossugar_trans"/>
</dbReference>
<evidence type="ECO:0000259" key="5">
    <source>
        <dbReference type="Pfam" id="PF00535"/>
    </source>
</evidence>
<reference evidence="7" key="1">
    <citation type="journal article" date="2019" name="Int. J. Syst. Evol. Microbiol.">
        <title>The Global Catalogue of Microorganisms (GCM) 10K type strain sequencing project: providing services to taxonomists for standard genome sequencing and annotation.</title>
        <authorList>
            <consortium name="The Broad Institute Genomics Platform"/>
            <consortium name="The Broad Institute Genome Sequencing Center for Infectious Disease"/>
            <person name="Wu L."/>
            <person name="Ma J."/>
        </authorList>
    </citation>
    <scope>NUCLEOTIDE SEQUENCE [LARGE SCALE GENOMIC DNA]</scope>
    <source>
        <strain evidence="7">JCM 3369</strain>
    </source>
</reference>
<keyword evidence="7" id="KW-1185">Reference proteome</keyword>
<dbReference type="SUPFAM" id="SSF53448">
    <property type="entry name" value="Nucleotide-diphospho-sugar transferases"/>
    <property type="match status" value="1"/>
</dbReference>
<gene>
    <name evidence="6" type="ORF">ACFQKB_09780</name>
</gene>
<dbReference type="GO" id="GO:0016757">
    <property type="term" value="F:glycosyltransferase activity"/>
    <property type="evidence" value="ECO:0007669"/>
    <property type="project" value="UniProtKB-KW"/>
</dbReference>
<dbReference type="Gene3D" id="3.90.550.10">
    <property type="entry name" value="Spore Coat Polysaccharide Biosynthesis Protein SpsA, Chain A"/>
    <property type="match status" value="1"/>
</dbReference>
<feature type="region of interest" description="Disordered" evidence="4">
    <location>
        <begin position="319"/>
        <end position="377"/>
    </location>
</feature>
<dbReference type="Proteomes" id="UP001596380">
    <property type="component" value="Unassembled WGS sequence"/>
</dbReference>
<feature type="compositionally biased region" description="Low complexity" evidence="4">
    <location>
        <begin position="321"/>
        <end position="339"/>
    </location>
</feature>
<keyword evidence="2 6" id="KW-0328">Glycosyltransferase</keyword>
<feature type="domain" description="Glycosyltransferase 2-like" evidence="5">
    <location>
        <begin position="12"/>
        <end position="169"/>
    </location>
</feature>
<evidence type="ECO:0000256" key="1">
    <source>
        <dbReference type="ARBA" id="ARBA00006739"/>
    </source>
</evidence>
<name>A0ABW2CE51_9ACTN</name>
<sequence length="377" mass="41113">MLPPDEPFALLMTVYGGDREEYVRAAFRSAVADQSLRPAQVVLVQDGPVAPELARCLRELVAASPVEVTFLPLEHNRGLGPALDAGLQASRYDIVARMDADDVAMPHRFQLQVPLVRSGADLVGAGLLEFGADTDDIKGRRIPPSDPYDIARYSRLHDPFNHPTVVYRRSAVLAAGGYGDLPLMEDYWLFVRMIANGARVVNVAEPLVYYRVGDGAYERRGGRALLRSELRLQREMRREGFISRAQYWRNVMVRGGYRLVPTAIRRPFYRGIVAPYGARRNRSRNRADAAANTFADGSAGSLAQIAPAAMAGPGPLTVPNAGPLAAPTLGPGTPAAGRPAPGGPEPGTQNDTGRYVPRHARRSPRPRQDPTQPPLDR</sequence>
<evidence type="ECO:0000256" key="3">
    <source>
        <dbReference type="ARBA" id="ARBA00022679"/>
    </source>
</evidence>
<proteinExistence type="inferred from homology"/>